<protein>
    <submittedName>
        <fullName evidence="2">Uncharacterized protein</fullName>
    </submittedName>
</protein>
<dbReference type="AlphaFoldDB" id="A0A061FWQ4"/>
<reference evidence="2 3" key="1">
    <citation type="journal article" date="2013" name="Genome Biol.">
        <title>The genome sequence of the most widely cultivated cacao type and its use to identify candidate genes regulating pod color.</title>
        <authorList>
            <person name="Motamayor J.C."/>
            <person name="Mockaitis K."/>
            <person name="Schmutz J."/>
            <person name="Haiminen N."/>
            <person name="Iii D.L."/>
            <person name="Cornejo O."/>
            <person name="Findley S.D."/>
            <person name="Zheng P."/>
            <person name="Utro F."/>
            <person name="Royaert S."/>
            <person name="Saski C."/>
            <person name="Jenkins J."/>
            <person name="Podicheti R."/>
            <person name="Zhao M."/>
            <person name="Scheffler B.E."/>
            <person name="Stack J.C."/>
            <person name="Feltus F.A."/>
            <person name="Mustiga G.M."/>
            <person name="Amores F."/>
            <person name="Phillips W."/>
            <person name="Marelli J.P."/>
            <person name="May G.D."/>
            <person name="Shapiro H."/>
            <person name="Ma J."/>
            <person name="Bustamante C.D."/>
            <person name="Schnell R.J."/>
            <person name="Main D."/>
            <person name="Gilbert D."/>
            <person name="Parida L."/>
            <person name="Kuhn D.N."/>
        </authorList>
    </citation>
    <scope>NUCLEOTIDE SEQUENCE [LARGE SCALE GENOMIC DNA]</scope>
    <source>
        <strain evidence="3">cv. Matina 1-6</strain>
    </source>
</reference>
<keyword evidence="3" id="KW-1185">Reference proteome</keyword>
<evidence type="ECO:0000313" key="3">
    <source>
        <dbReference type="Proteomes" id="UP000026915"/>
    </source>
</evidence>
<evidence type="ECO:0000313" key="2">
    <source>
        <dbReference type="EMBL" id="EOY21666.1"/>
    </source>
</evidence>
<dbReference type="EMBL" id="CM001881">
    <property type="protein sequence ID" value="EOY21666.1"/>
    <property type="molecule type" value="Genomic_DNA"/>
</dbReference>
<dbReference type="Proteomes" id="UP000026915">
    <property type="component" value="Chromosome 3"/>
</dbReference>
<dbReference type="HOGENOM" id="CLU_2780969_0_0_1"/>
<dbReference type="InParanoid" id="A0A061FWQ4"/>
<sequence length="69" mass="7849">MFELEKMIWRDGGLFPLVILAYSALMPSVEITPNDVDVRRFLLSMTMILNSLLGHAHDLFLLLKALSCK</sequence>
<gene>
    <name evidence="2" type="ORF">TCM_013708</name>
</gene>
<keyword evidence="1" id="KW-0812">Transmembrane</keyword>
<accession>A0A061FWQ4</accession>
<name>A0A061FWQ4_THECC</name>
<proteinExistence type="predicted"/>
<dbReference type="Gramene" id="EOY21666">
    <property type="protein sequence ID" value="EOY21666"/>
    <property type="gene ID" value="TCM_013708"/>
</dbReference>
<organism evidence="2 3">
    <name type="scientific">Theobroma cacao</name>
    <name type="common">Cacao</name>
    <name type="synonym">Cocoa</name>
    <dbReference type="NCBI Taxonomy" id="3641"/>
    <lineage>
        <taxon>Eukaryota</taxon>
        <taxon>Viridiplantae</taxon>
        <taxon>Streptophyta</taxon>
        <taxon>Embryophyta</taxon>
        <taxon>Tracheophyta</taxon>
        <taxon>Spermatophyta</taxon>
        <taxon>Magnoliopsida</taxon>
        <taxon>eudicotyledons</taxon>
        <taxon>Gunneridae</taxon>
        <taxon>Pentapetalae</taxon>
        <taxon>rosids</taxon>
        <taxon>malvids</taxon>
        <taxon>Malvales</taxon>
        <taxon>Malvaceae</taxon>
        <taxon>Byttnerioideae</taxon>
        <taxon>Theobroma</taxon>
    </lineage>
</organism>
<feature type="transmembrane region" description="Helical" evidence="1">
    <location>
        <begin position="41"/>
        <end position="63"/>
    </location>
</feature>
<keyword evidence="1" id="KW-0472">Membrane</keyword>
<keyword evidence="1" id="KW-1133">Transmembrane helix</keyword>
<evidence type="ECO:0000256" key="1">
    <source>
        <dbReference type="SAM" id="Phobius"/>
    </source>
</evidence>
<feature type="transmembrane region" description="Helical" evidence="1">
    <location>
        <begin position="12"/>
        <end position="29"/>
    </location>
</feature>